<feature type="domain" description="CENP-V/GFA" evidence="5">
    <location>
        <begin position="2"/>
        <end position="122"/>
    </location>
</feature>
<keyword evidence="2" id="KW-0479">Metal-binding</keyword>
<name>A0A9P9RBT2_FUSSL</name>
<reference evidence="6" key="1">
    <citation type="journal article" date="2021" name="Nat. Commun.">
        <title>Genetic determinants of endophytism in the Arabidopsis root mycobiome.</title>
        <authorList>
            <person name="Mesny F."/>
            <person name="Miyauchi S."/>
            <person name="Thiergart T."/>
            <person name="Pickel B."/>
            <person name="Atanasova L."/>
            <person name="Karlsson M."/>
            <person name="Huettel B."/>
            <person name="Barry K.W."/>
            <person name="Haridas S."/>
            <person name="Chen C."/>
            <person name="Bauer D."/>
            <person name="Andreopoulos W."/>
            <person name="Pangilinan J."/>
            <person name="LaButti K."/>
            <person name="Riley R."/>
            <person name="Lipzen A."/>
            <person name="Clum A."/>
            <person name="Drula E."/>
            <person name="Henrissat B."/>
            <person name="Kohler A."/>
            <person name="Grigoriev I.V."/>
            <person name="Martin F.M."/>
            <person name="Hacquard S."/>
        </authorList>
    </citation>
    <scope>NUCLEOTIDE SEQUENCE</scope>
    <source>
        <strain evidence="6">FSSC 5 MPI-SDFR-AT-0091</strain>
    </source>
</reference>
<dbReference type="EMBL" id="JAGTJS010000003">
    <property type="protein sequence ID" value="KAH7273232.1"/>
    <property type="molecule type" value="Genomic_DNA"/>
</dbReference>
<keyword evidence="4" id="KW-0456">Lyase</keyword>
<dbReference type="OrthoDB" id="2212170at2759"/>
<dbReference type="GO" id="GO:0016846">
    <property type="term" value="F:carbon-sulfur lyase activity"/>
    <property type="evidence" value="ECO:0007669"/>
    <property type="project" value="InterPro"/>
</dbReference>
<keyword evidence="3" id="KW-0862">Zinc</keyword>
<gene>
    <name evidence="6" type="ORF">B0J15DRAFT_509222</name>
</gene>
<dbReference type="Gene3D" id="3.90.1590.10">
    <property type="entry name" value="glutathione-dependent formaldehyde- activating enzyme (gfa)"/>
    <property type="match status" value="1"/>
</dbReference>
<comment type="similarity">
    <text evidence="1">Belongs to the Gfa family.</text>
</comment>
<accession>A0A9P9RBT2</accession>
<evidence type="ECO:0000259" key="5">
    <source>
        <dbReference type="PROSITE" id="PS51891"/>
    </source>
</evidence>
<dbReference type="Pfam" id="PF04828">
    <property type="entry name" value="GFA"/>
    <property type="match status" value="1"/>
</dbReference>
<evidence type="ECO:0000313" key="6">
    <source>
        <dbReference type="EMBL" id="KAH7273232.1"/>
    </source>
</evidence>
<evidence type="ECO:0000256" key="2">
    <source>
        <dbReference type="ARBA" id="ARBA00022723"/>
    </source>
</evidence>
<dbReference type="GO" id="GO:0046872">
    <property type="term" value="F:metal ion binding"/>
    <property type="evidence" value="ECO:0007669"/>
    <property type="project" value="UniProtKB-KW"/>
</dbReference>
<evidence type="ECO:0000256" key="1">
    <source>
        <dbReference type="ARBA" id="ARBA00005495"/>
    </source>
</evidence>
<dbReference type="PROSITE" id="PS51891">
    <property type="entry name" value="CENP_V_GFA"/>
    <property type="match status" value="1"/>
</dbReference>
<sequence length="143" mass="15540">MLHGSCLCGAVRYAIDISGEQAAKPLLCHCRVCRKITGGSTSHNVTILYSAFTLKSGELKVYQATHFDEGFEVWLHFCPTCGSPIFAGLTGSSPAPDDQVFIQGGTLDDTTPLESTPVAELNVKYRLSWVGQIQNAEQRQGYL</sequence>
<dbReference type="InterPro" id="IPR006913">
    <property type="entry name" value="CENP-V/GFA"/>
</dbReference>
<dbReference type="PANTHER" id="PTHR33337:SF30">
    <property type="entry name" value="DUF636 DOMAIN PROTEIN (AFU_ORTHOLOGUE AFUA_1G03180)"/>
    <property type="match status" value="1"/>
</dbReference>
<keyword evidence="7" id="KW-1185">Reference proteome</keyword>
<dbReference type="PANTHER" id="PTHR33337">
    <property type="entry name" value="GFA DOMAIN-CONTAINING PROTEIN"/>
    <property type="match status" value="1"/>
</dbReference>
<dbReference type="Proteomes" id="UP000736672">
    <property type="component" value="Unassembled WGS sequence"/>
</dbReference>
<dbReference type="AlphaFoldDB" id="A0A9P9RBT2"/>
<evidence type="ECO:0000256" key="3">
    <source>
        <dbReference type="ARBA" id="ARBA00022833"/>
    </source>
</evidence>
<comment type="caution">
    <text evidence="6">The sequence shown here is derived from an EMBL/GenBank/DDBJ whole genome shotgun (WGS) entry which is preliminary data.</text>
</comment>
<dbReference type="SUPFAM" id="SSF51316">
    <property type="entry name" value="Mss4-like"/>
    <property type="match status" value="1"/>
</dbReference>
<dbReference type="InterPro" id="IPR011057">
    <property type="entry name" value="Mss4-like_sf"/>
</dbReference>
<organism evidence="6 7">
    <name type="scientific">Fusarium solani</name>
    <name type="common">Filamentous fungus</name>
    <dbReference type="NCBI Taxonomy" id="169388"/>
    <lineage>
        <taxon>Eukaryota</taxon>
        <taxon>Fungi</taxon>
        <taxon>Dikarya</taxon>
        <taxon>Ascomycota</taxon>
        <taxon>Pezizomycotina</taxon>
        <taxon>Sordariomycetes</taxon>
        <taxon>Hypocreomycetidae</taxon>
        <taxon>Hypocreales</taxon>
        <taxon>Nectriaceae</taxon>
        <taxon>Fusarium</taxon>
        <taxon>Fusarium solani species complex</taxon>
    </lineage>
</organism>
<protein>
    <submittedName>
        <fullName evidence="6">Mss4-like protein</fullName>
    </submittedName>
</protein>
<evidence type="ECO:0000313" key="7">
    <source>
        <dbReference type="Proteomes" id="UP000736672"/>
    </source>
</evidence>
<evidence type="ECO:0000256" key="4">
    <source>
        <dbReference type="ARBA" id="ARBA00023239"/>
    </source>
</evidence>
<proteinExistence type="inferred from homology"/>